<evidence type="ECO:0000256" key="2">
    <source>
        <dbReference type="ARBA" id="ARBA00022729"/>
    </source>
</evidence>
<dbReference type="SUPFAM" id="SSF88713">
    <property type="entry name" value="Glycoside hydrolase/deacetylase"/>
    <property type="match status" value="1"/>
</dbReference>
<dbReference type="CDD" id="cd10918">
    <property type="entry name" value="CE4_NodB_like_5s_6s"/>
    <property type="match status" value="1"/>
</dbReference>
<gene>
    <name evidence="4" type="ORF">FA046_16645</name>
</gene>
<evidence type="ECO:0000313" key="5">
    <source>
        <dbReference type="Proteomes" id="UP000308181"/>
    </source>
</evidence>
<accession>A0A4U1BUA1</accession>
<dbReference type="PANTHER" id="PTHR34216:SF3">
    <property type="entry name" value="POLY-BETA-1,6-N-ACETYL-D-GLUCOSAMINE N-DEACETYLASE"/>
    <property type="match status" value="1"/>
</dbReference>
<evidence type="ECO:0000259" key="3">
    <source>
        <dbReference type="PROSITE" id="PS51677"/>
    </source>
</evidence>
<keyword evidence="5" id="KW-1185">Reference proteome</keyword>
<dbReference type="AlphaFoldDB" id="A0A4U1BUA1"/>
<organism evidence="4 5">
    <name type="scientific">Pedobacter cryophilus</name>
    <dbReference type="NCBI Taxonomy" id="2571271"/>
    <lineage>
        <taxon>Bacteria</taxon>
        <taxon>Pseudomonadati</taxon>
        <taxon>Bacteroidota</taxon>
        <taxon>Sphingobacteriia</taxon>
        <taxon>Sphingobacteriales</taxon>
        <taxon>Sphingobacteriaceae</taxon>
        <taxon>Pedobacter</taxon>
    </lineage>
</organism>
<evidence type="ECO:0000256" key="1">
    <source>
        <dbReference type="ARBA" id="ARBA00004613"/>
    </source>
</evidence>
<dbReference type="EMBL" id="SWBP01000009">
    <property type="protein sequence ID" value="TKB95234.1"/>
    <property type="molecule type" value="Genomic_DNA"/>
</dbReference>
<dbReference type="GO" id="GO:0005975">
    <property type="term" value="P:carbohydrate metabolic process"/>
    <property type="evidence" value="ECO:0007669"/>
    <property type="project" value="InterPro"/>
</dbReference>
<dbReference type="InterPro" id="IPR002509">
    <property type="entry name" value="NODB_dom"/>
</dbReference>
<dbReference type="PANTHER" id="PTHR34216">
    <property type="match status" value="1"/>
</dbReference>
<dbReference type="OrthoDB" id="9778320at2"/>
<dbReference type="RefSeq" id="WP_136827672.1">
    <property type="nucleotide sequence ID" value="NZ_SWBP01000009.1"/>
</dbReference>
<comment type="subcellular location">
    <subcellularLocation>
        <location evidence="1">Secreted</location>
    </subcellularLocation>
</comment>
<dbReference type="Proteomes" id="UP000308181">
    <property type="component" value="Unassembled WGS sequence"/>
</dbReference>
<protein>
    <submittedName>
        <fullName evidence="4">Polysaccharide deacetylase family protein</fullName>
    </submittedName>
</protein>
<sequence>MSKIYLTILFTVLSLNFCYGQNAIDIHIAKFKDNKAAAISYTFDDGLKEHNTLVTPWLKKLGLKGTFVINGSKINEDPNAIKDTTRMTWKDLKEMAASGQEISNHGWAHRNFGKFTLAEIEEDIKKNDSAIYANIGAIPRTFAYPNNTKSTEGIKIANKNRVGTRLFQRSIGGKATAENLEDWVNKLLKDQDWGVGMTHGITYGYDHFGNPSIFWDHLKKVKALEDKIWIGTFREVVAYVNERDSTVIKIKQNTNTHYIITATCSLDKTLFTEPLTAILEEGGIKKIKISQGKQKLIPKILPNKVLFNFDPFGDLIEIEIKKKK</sequence>
<name>A0A4U1BUA1_9SPHI</name>
<dbReference type="GO" id="GO:0016810">
    <property type="term" value="F:hydrolase activity, acting on carbon-nitrogen (but not peptide) bonds"/>
    <property type="evidence" value="ECO:0007669"/>
    <property type="project" value="InterPro"/>
</dbReference>
<evidence type="ECO:0000313" key="4">
    <source>
        <dbReference type="EMBL" id="TKB95234.1"/>
    </source>
</evidence>
<reference evidence="4 5" key="1">
    <citation type="submission" date="2019-04" db="EMBL/GenBank/DDBJ databases">
        <title>Pedobacter sp. AR-3-17 sp. nov., isolated from Arctic soil.</title>
        <authorList>
            <person name="Dahal R.H."/>
            <person name="Kim D.-U."/>
        </authorList>
    </citation>
    <scope>NUCLEOTIDE SEQUENCE [LARGE SCALE GENOMIC DNA]</scope>
    <source>
        <strain evidence="4 5">AR-3-17</strain>
    </source>
</reference>
<dbReference type="Gene3D" id="3.20.20.370">
    <property type="entry name" value="Glycoside hydrolase/deacetylase"/>
    <property type="match status" value="1"/>
</dbReference>
<dbReference type="PROSITE" id="PS51677">
    <property type="entry name" value="NODB"/>
    <property type="match status" value="1"/>
</dbReference>
<keyword evidence="2" id="KW-0732">Signal</keyword>
<comment type="caution">
    <text evidence="4">The sequence shown here is derived from an EMBL/GenBank/DDBJ whole genome shotgun (WGS) entry which is preliminary data.</text>
</comment>
<dbReference type="Pfam" id="PF01522">
    <property type="entry name" value="Polysacc_deac_1"/>
    <property type="match status" value="1"/>
</dbReference>
<dbReference type="InterPro" id="IPR051398">
    <property type="entry name" value="Polysacch_Deacetylase"/>
</dbReference>
<feature type="domain" description="NodB homology" evidence="3">
    <location>
        <begin position="37"/>
        <end position="231"/>
    </location>
</feature>
<dbReference type="GO" id="GO:0005576">
    <property type="term" value="C:extracellular region"/>
    <property type="evidence" value="ECO:0007669"/>
    <property type="project" value="UniProtKB-SubCell"/>
</dbReference>
<proteinExistence type="predicted"/>
<dbReference type="InterPro" id="IPR011330">
    <property type="entry name" value="Glyco_hydro/deAcase_b/a-brl"/>
</dbReference>